<dbReference type="Proteomes" id="UP000608071">
    <property type="component" value="Unassembled WGS sequence"/>
</dbReference>
<comment type="caution">
    <text evidence="1">The sequence shown here is derived from an EMBL/GenBank/DDBJ whole genome shotgun (WGS) entry which is preliminary data.</text>
</comment>
<dbReference type="RefSeq" id="WP_191798940.1">
    <property type="nucleotide sequence ID" value="NZ_JACSQL010000002.1"/>
</dbReference>
<evidence type="ECO:0000313" key="1">
    <source>
        <dbReference type="EMBL" id="MBD7967696.1"/>
    </source>
</evidence>
<dbReference type="Gene3D" id="1.10.10.10">
    <property type="entry name" value="Winged helix-like DNA-binding domain superfamily/Winged helix DNA-binding domain"/>
    <property type="match status" value="1"/>
</dbReference>
<organism evidence="1 2">
    <name type="scientific">Paenibacillus gallinarum</name>
    <dbReference type="NCBI Taxonomy" id="2762232"/>
    <lineage>
        <taxon>Bacteria</taxon>
        <taxon>Bacillati</taxon>
        <taxon>Bacillota</taxon>
        <taxon>Bacilli</taxon>
        <taxon>Bacillales</taxon>
        <taxon>Paenibacillaceae</taxon>
        <taxon>Paenibacillus</taxon>
    </lineage>
</organism>
<evidence type="ECO:0000313" key="2">
    <source>
        <dbReference type="Proteomes" id="UP000608071"/>
    </source>
</evidence>
<reference evidence="1 2" key="1">
    <citation type="submission" date="2020-08" db="EMBL/GenBank/DDBJ databases">
        <title>A Genomic Blueprint of the Chicken Gut Microbiome.</title>
        <authorList>
            <person name="Gilroy R."/>
            <person name="Ravi A."/>
            <person name="Getino M."/>
            <person name="Pursley I."/>
            <person name="Horton D.L."/>
            <person name="Alikhan N.-F."/>
            <person name="Baker D."/>
            <person name="Gharbi K."/>
            <person name="Hall N."/>
            <person name="Watson M."/>
            <person name="Adriaenssens E.M."/>
            <person name="Foster-Nyarko E."/>
            <person name="Jarju S."/>
            <person name="Secka A."/>
            <person name="Antonio M."/>
            <person name="Oren A."/>
            <person name="Chaudhuri R."/>
            <person name="La Ragione R.M."/>
            <person name="Hildebrand F."/>
            <person name="Pallen M.J."/>
        </authorList>
    </citation>
    <scope>NUCLEOTIDE SEQUENCE [LARGE SCALE GENOMIC DNA]</scope>
    <source>
        <strain evidence="1 2">Sa2BVA9</strain>
    </source>
</reference>
<name>A0ABR8SW13_9BACL</name>
<keyword evidence="2" id="KW-1185">Reference proteome</keyword>
<evidence type="ECO:0008006" key="3">
    <source>
        <dbReference type="Google" id="ProtNLM"/>
    </source>
</evidence>
<dbReference type="InterPro" id="IPR036388">
    <property type="entry name" value="WH-like_DNA-bd_sf"/>
</dbReference>
<gene>
    <name evidence="1" type="ORF">H9647_06455</name>
</gene>
<dbReference type="EMBL" id="JACSQL010000002">
    <property type="protein sequence ID" value="MBD7967696.1"/>
    <property type="molecule type" value="Genomic_DNA"/>
</dbReference>
<accession>A0ABR8SW13</accession>
<protein>
    <recommendedName>
        <fullName evidence="3">LexA repressor DNA-binding domain-containing protein</fullName>
    </recommendedName>
</protein>
<sequence>MLPDFERKLLRILVNFSGQRGRMPAISELEIKTGKSWTQIREALAELERNQFIVWKDKSSTRGILIIEGWEPLEESNHLAPSIRPITSGNGLDYWTLY</sequence>
<proteinExistence type="predicted"/>